<reference evidence="4" key="1">
    <citation type="submission" date="2021-03" db="EMBL/GenBank/DDBJ databases">
        <title>Chromosome level genome of the anhydrobiotic midge Polypedilum vanderplanki.</title>
        <authorList>
            <person name="Yoshida Y."/>
            <person name="Kikawada T."/>
            <person name="Gusev O."/>
        </authorList>
    </citation>
    <scope>NUCLEOTIDE SEQUENCE</scope>
    <source>
        <strain evidence="4">NIAS01</strain>
        <tissue evidence="4">Whole body or cell culture</tissue>
    </source>
</reference>
<dbReference type="GO" id="GO:0005829">
    <property type="term" value="C:cytosol"/>
    <property type="evidence" value="ECO:0007669"/>
    <property type="project" value="TreeGrafter"/>
</dbReference>
<name>A0A9J6C0W6_POLVA</name>
<dbReference type="InterPro" id="IPR011057">
    <property type="entry name" value="Mss4-like_sf"/>
</dbReference>
<evidence type="ECO:0008006" key="6">
    <source>
        <dbReference type="Google" id="ProtNLM"/>
    </source>
</evidence>
<dbReference type="GO" id="GO:0006892">
    <property type="term" value="P:post-Golgi vesicle-mediated transport"/>
    <property type="evidence" value="ECO:0007669"/>
    <property type="project" value="TreeGrafter"/>
</dbReference>
<dbReference type="FunFam" id="2.170.150.10:FF:000005">
    <property type="entry name" value="Guanine nucleotide exchange factor MSS4"/>
    <property type="match status" value="1"/>
</dbReference>
<dbReference type="EMBL" id="JADBJN010000002">
    <property type="protein sequence ID" value="KAG5675841.1"/>
    <property type="molecule type" value="Genomic_DNA"/>
</dbReference>
<evidence type="ECO:0000256" key="3">
    <source>
        <dbReference type="ARBA" id="ARBA00022927"/>
    </source>
</evidence>
<organism evidence="4 5">
    <name type="scientific">Polypedilum vanderplanki</name>
    <name type="common">Sleeping chironomid midge</name>
    <dbReference type="NCBI Taxonomy" id="319348"/>
    <lineage>
        <taxon>Eukaryota</taxon>
        <taxon>Metazoa</taxon>
        <taxon>Ecdysozoa</taxon>
        <taxon>Arthropoda</taxon>
        <taxon>Hexapoda</taxon>
        <taxon>Insecta</taxon>
        <taxon>Pterygota</taxon>
        <taxon>Neoptera</taxon>
        <taxon>Endopterygota</taxon>
        <taxon>Diptera</taxon>
        <taxon>Nematocera</taxon>
        <taxon>Chironomoidea</taxon>
        <taxon>Chironomidae</taxon>
        <taxon>Chironominae</taxon>
        <taxon>Polypedilum</taxon>
        <taxon>Polypedilum</taxon>
    </lineage>
</organism>
<dbReference type="GO" id="GO:0005085">
    <property type="term" value="F:guanyl-nucleotide exchange factor activity"/>
    <property type="evidence" value="ECO:0007669"/>
    <property type="project" value="UniProtKB-KW"/>
</dbReference>
<dbReference type="SUPFAM" id="SSF51316">
    <property type="entry name" value="Mss4-like"/>
    <property type="match status" value="1"/>
</dbReference>
<dbReference type="Pfam" id="PF04421">
    <property type="entry name" value="Mss4"/>
    <property type="match status" value="1"/>
</dbReference>
<accession>A0A9J6C0W6</accession>
<evidence type="ECO:0000313" key="5">
    <source>
        <dbReference type="Proteomes" id="UP001107558"/>
    </source>
</evidence>
<dbReference type="PANTHER" id="PTHR13276">
    <property type="entry name" value="GUANINE NUCLEOTIDE EXCHANGE FACTOR MSS4"/>
    <property type="match status" value="1"/>
</dbReference>
<keyword evidence="1" id="KW-0813">Transport</keyword>
<sequence length="121" mass="14354">MEVKDFSNEITEDQKNRNKIRCQYCNCLILNSASAHYTDIVFSLPLVHQKRSKSIDDLDTEEFNQYWMIEDMYTFENIGFSNTVGDYKYLICADCEMGPFGYHDLKDKKCYLALKRVKYEN</sequence>
<keyword evidence="3" id="KW-0653">Protein transport</keyword>
<keyword evidence="2" id="KW-0344">Guanine-nucleotide releasing factor</keyword>
<dbReference type="AlphaFoldDB" id="A0A9J6C0W6"/>
<evidence type="ECO:0000313" key="4">
    <source>
        <dbReference type="EMBL" id="KAG5675841.1"/>
    </source>
</evidence>
<dbReference type="GO" id="GO:0008270">
    <property type="term" value="F:zinc ion binding"/>
    <property type="evidence" value="ECO:0007669"/>
    <property type="project" value="TreeGrafter"/>
</dbReference>
<dbReference type="GO" id="GO:0015031">
    <property type="term" value="P:protein transport"/>
    <property type="evidence" value="ECO:0007669"/>
    <property type="project" value="UniProtKB-KW"/>
</dbReference>
<dbReference type="InterPro" id="IPR011323">
    <property type="entry name" value="Mss4/transl-control_tumour"/>
</dbReference>
<dbReference type="PROSITE" id="PS51796">
    <property type="entry name" value="MSS4"/>
    <property type="match status" value="1"/>
</dbReference>
<proteinExistence type="predicted"/>
<dbReference type="InterPro" id="IPR007515">
    <property type="entry name" value="Mss4"/>
</dbReference>
<evidence type="ECO:0000256" key="2">
    <source>
        <dbReference type="ARBA" id="ARBA00022658"/>
    </source>
</evidence>
<dbReference type="Proteomes" id="UP001107558">
    <property type="component" value="Chromosome 2"/>
</dbReference>
<keyword evidence="5" id="KW-1185">Reference proteome</keyword>
<protein>
    <recommendedName>
        <fullName evidence="6">Guanine nucleotide exchange factor MSS4</fullName>
    </recommendedName>
</protein>
<evidence type="ECO:0000256" key="1">
    <source>
        <dbReference type="ARBA" id="ARBA00022448"/>
    </source>
</evidence>
<dbReference type="PANTHER" id="PTHR13276:SF0">
    <property type="entry name" value="GUANINE NUCLEOTIDE EXCHANGE FACTOR MSS4"/>
    <property type="match status" value="1"/>
</dbReference>
<comment type="caution">
    <text evidence="4">The sequence shown here is derived from an EMBL/GenBank/DDBJ whole genome shotgun (WGS) entry which is preliminary data.</text>
</comment>
<dbReference type="Gene3D" id="2.170.150.10">
    <property type="entry name" value="Metal Binding Protein, Guanine Nucleotide Exchange Factor, Chain A"/>
    <property type="match status" value="1"/>
</dbReference>
<dbReference type="OrthoDB" id="30840at2759"/>
<dbReference type="GO" id="GO:0016020">
    <property type="term" value="C:membrane"/>
    <property type="evidence" value="ECO:0007669"/>
    <property type="project" value="TreeGrafter"/>
</dbReference>
<dbReference type="GO" id="GO:0007264">
    <property type="term" value="P:small GTPase-mediated signal transduction"/>
    <property type="evidence" value="ECO:0007669"/>
    <property type="project" value="InterPro"/>
</dbReference>
<gene>
    <name evidence="4" type="ORF">PVAND_005711</name>
</gene>